<dbReference type="AlphaFoldDB" id="A0A2S2CM89"/>
<organism evidence="11 12">
    <name type="scientific">Azospirillum thermophilum</name>
    <dbReference type="NCBI Taxonomy" id="2202148"/>
    <lineage>
        <taxon>Bacteria</taxon>
        <taxon>Pseudomonadati</taxon>
        <taxon>Pseudomonadota</taxon>
        <taxon>Alphaproteobacteria</taxon>
        <taxon>Rhodospirillales</taxon>
        <taxon>Azospirillaceae</taxon>
        <taxon>Azospirillum</taxon>
    </lineage>
</organism>
<dbReference type="KEGG" id="azz:DEW08_05120"/>
<keyword evidence="12" id="KW-1185">Reference proteome</keyword>
<evidence type="ECO:0000256" key="4">
    <source>
        <dbReference type="ARBA" id="ARBA00022475"/>
    </source>
</evidence>
<comment type="similarity">
    <text evidence="3 10">Belongs to the FliL family.</text>
</comment>
<keyword evidence="4" id="KW-1003">Cell membrane</keyword>
<keyword evidence="11" id="KW-0282">Flagellum</keyword>
<feature type="transmembrane region" description="Helical" evidence="10">
    <location>
        <begin position="12"/>
        <end position="35"/>
    </location>
</feature>
<dbReference type="GO" id="GO:0071973">
    <property type="term" value="P:bacterial-type flagellum-dependent cell motility"/>
    <property type="evidence" value="ECO:0007669"/>
    <property type="project" value="InterPro"/>
</dbReference>
<keyword evidence="5 10" id="KW-0145">Chemotaxis</keyword>
<evidence type="ECO:0000256" key="6">
    <source>
        <dbReference type="ARBA" id="ARBA00022692"/>
    </source>
</evidence>
<evidence type="ECO:0000256" key="8">
    <source>
        <dbReference type="ARBA" id="ARBA00022989"/>
    </source>
</evidence>
<evidence type="ECO:0000256" key="9">
    <source>
        <dbReference type="ARBA" id="ARBA00023136"/>
    </source>
</evidence>
<dbReference type="EMBL" id="CP029352">
    <property type="protein sequence ID" value="AWK85625.1"/>
    <property type="molecule type" value="Genomic_DNA"/>
</dbReference>
<keyword evidence="6 10" id="KW-0812">Transmembrane</keyword>
<dbReference type="Proteomes" id="UP000245629">
    <property type="component" value="Chromosome 1"/>
</dbReference>
<dbReference type="InterPro" id="IPR005503">
    <property type="entry name" value="FliL"/>
</dbReference>
<protein>
    <recommendedName>
        <fullName evidence="10">Flagellar protein FliL</fullName>
    </recommendedName>
</protein>
<evidence type="ECO:0000313" key="11">
    <source>
        <dbReference type="EMBL" id="AWK85625.1"/>
    </source>
</evidence>
<dbReference type="GO" id="GO:0009425">
    <property type="term" value="C:bacterial-type flagellum basal body"/>
    <property type="evidence" value="ECO:0007669"/>
    <property type="project" value="InterPro"/>
</dbReference>
<name>A0A2S2CM89_9PROT</name>
<accession>A0A2S2CM89</accession>
<keyword evidence="10" id="KW-0997">Cell inner membrane</keyword>
<keyword evidence="9 10" id="KW-0472">Membrane</keyword>
<keyword evidence="8 10" id="KW-1133">Transmembrane helix</keyword>
<sequence length="152" mass="16512">MEPATPPRIDGRIFLILSALLIALAGAGTGGMLILKPATAHTARQADRAVTGVATYIPLPAMSVSFNDGMRQRDLQLRLVLEMDPGVQAKLVEPLIPRIADAVSVRMQEFEAAELRGSDGPLFIKDAVRYTAGKVLRPLPVRQVLIQDMLMR</sequence>
<evidence type="ECO:0000313" key="12">
    <source>
        <dbReference type="Proteomes" id="UP000245629"/>
    </source>
</evidence>
<evidence type="ECO:0000256" key="7">
    <source>
        <dbReference type="ARBA" id="ARBA00022779"/>
    </source>
</evidence>
<gene>
    <name evidence="11" type="ORF">DEW08_05120</name>
</gene>
<comment type="function">
    <text evidence="1 10">Controls the rotational direction of flagella during chemotaxis.</text>
</comment>
<dbReference type="GO" id="GO:0005886">
    <property type="term" value="C:plasma membrane"/>
    <property type="evidence" value="ECO:0007669"/>
    <property type="project" value="UniProtKB-SubCell"/>
</dbReference>
<dbReference type="GO" id="GO:0006935">
    <property type="term" value="P:chemotaxis"/>
    <property type="evidence" value="ECO:0007669"/>
    <property type="project" value="UniProtKB-KW"/>
</dbReference>
<evidence type="ECO:0000256" key="1">
    <source>
        <dbReference type="ARBA" id="ARBA00002254"/>
    </source>
</evidence>
<comment type="subcellular location">
    <subcellularLocation>
        <location evidence="10">Cell inner membrane</location>
    </subcellularLocation>
    <subcellularLocation>
        <location evidence="2">Cell membrane</location>
        <topology evidence="2">Single-pass membrane protein</topology>
    </subcellularLocation>
</comment>
<dbReference type="Pfam" id="PF03748">
    <property type="entry name" value="FliL"/>
    <property type="match status" value="1"/>
</dbReference>
<reference evidence="12" key="1">
    <citation type="submission" date="2018-05" db="EMBL/GenBank/DDBJ databases">
        <title>Azospirillum thermophila sp. nov., a novel isolated from hot spring.</title>
        <authorList>
            <person name="Zhao Z."/>
        </authorList>
    </citation>
    <scope>NUCLEOTIDE SEQUENCE [LARGE SCALE GENOMIC DNA]</scope>
    <source>
        <strain evidence="12">CFH 70021</strain>
    </source>
</reference>
<keyword evidence="11" id="KW-0966">Cell projection</keyword>
<evidence type="ECO:0000256" key="3">
    <source>
        <dbReference type="ARBA" id="ARBA00008281"/>
    </source>
</evidence>
<keyword evidence="11" id="KW-0969">Cilium</keyword>
<evidence type="ECO:0000256" key="2">
    <source>
        <dbReference type="ARBA" id="ARBA00004162"/>
    </source>
</evidence>
<proteinExistence type="inferred from homology"/>
<keyword evidence="7 10" id="KW-0283">Flagellar rotation</keyword>
<evidence type="ECO:0000256" key="10">
    <source>
        <dbReference type="RuleBase" id="RU364125"/>
    </source>
</evidence>
<evidence type="ECO:0000256" key="5">
    <source>
        <dbReference type="ARBA" id="ARBA00022500"/>
    </source>
</evidence>